<dbReference type="EC" id="1.14.11.-" evidence="2"/>
<dbReference type="GO" id="GO:0005759">
    <property type="term" value="C:mitochondrial matrix"/>
    <property type="evidence" value="ECO:0007669"/>
    <property type="project" value="TreeGrafter"/>
</dbReference>
<protein>
    <submittedName>
        <fullName evidence="2">ALKBH7</fullName>
        <ecNumber evidence="2">1.14.11.-</ecNumber>
    </submittedName>
    <submittedName>
        <fullName evidence="3">Alphaketoglutaratedependent dioxygenase alkB homolog 7like [Aplysia californica]</fullName>
    </submittedName>
</protein>
<dbReference type="InterPro" id="IPR032870">
    <property type="entry name" value="ALKBH7-like"/>
</dbReference>
<dbReference type="Proteomes" id="UP000675881">
    <property type="component" value="Chromosome 3"/>
</dbReference>
<comment type="cofactor">
    <cofactor evidence="1">
        <name>Fe(2+)</name>
        <dbReference type="ChEBI" id="CHEBI:29033"/>
    </cofactor>
</comment>
<dbReference type="GO" id="GO:0051213">
    <property type="term" value="F:dioxygenase activity"/>
    <property type="evidence" value="ECO:0007669"/>
    <property type="project" value="UniProtKB-KW"/>
</dbReference>
<proteinExistence type="predicted"/>
<name>A0A0K2UQC0_LEPSM</name>
<dbReference type="GO" id="GO:0006974">
    <property type="term" value="P:DNA damage response"/>
    <property type="evidence" value="ECO:0007669"/>
    <property type="project" value="InterPro"/>
</dbReference>
<evidence type="ECO:0000256" key="1">
    <source>
        <dbReference type="ARBA" id="ARBA00001954"/>
    </source>
</evidence>
<evidence type="ECO:0000313" key="4">
    <source>
        <dbReference type="Proteomes" id="UP000675881"/>
    </source>
</evidence>
<reference evidence="2" key="2">
    <citation type="submission" date="2021-02" db="EMBL/GenBank/DDBJ databases">
        <authorList>
            <person name="Bekaert M."/>
        </authorList>
    </citation>
    <scope>NUCLEOTIDE SEQUENCE</scope>
    <source>
        <strain evidence="2">IoA-00</strain>
    </source>
</reference>
<dbReference type="PANTHER" id="PTHR21052">
    <property type="entry name" value="SPERMATOGENESIS ASSOCIATED 11-RELATED"/>
    <property type="match status" value="1"/>
</dbReference>
<evidence type="ECO:0000313" key="2">
    <source>
        <dbReference type="EMBL" id="CAF2904155.1"/>
    </source>
</evidence>
<gene>
    <name evidence="2" type="ORF">LSAA_7012</name>
</gene>
<sequence length="203" mass="23334">MRIINCLLSGKNPLLYSGSKWITDSALKTSFETSFRLIPDFVSQEEESTLLKEVEPYLKRLIYEKDHWDDAIINFRETERKHWNKKNTQSIQKIHTEAFQSGDVIRPFAHVLDLAPEGYIKPHVDSIKFCGSTIAVLSLLSDCVVRFRLEADPETFVDSLLPSCSLYILKGAARYDFTHEILGPSVSNKNRRRISIVCRNEVL</sequence>
<dbReference type="Gene3D" id="2.60.120.590">
    <property type="entry name" value="Alpha-ketoglutarate-dependent dioxygenase AlkB-like"/>
    <property type="match status" value="1"/>
</dbReference>
<evidence type="ECO:0000313" key="3">
    <source>
        <dbReference type="EMBL" id="CDW40433.1"/>
    </source>
</evidence>
<dbReference type="GO" id="GO:0006631">
    <property type="term" value="P:fatty acid metabolic process"/>
    <property type="evidence" value="ECO:0007669"/>
    <property type="project" value="TreeGrafter"/>
</dbReference>
<dbReference type="AlphaFoldDB" id="A0A0K2UQC0"/>
<keyword evidence="3" id="KW-0223">Dioxygenase</keyword>
<dbReference type="PANTHER" id="PTHR21052:SF0">
    <property type="entry name" value="ALPHA-KETOGLUTARATE-DEPENDENT DIOXYGENASE ALKB HOMOLOG 7, MITOCHONDRIAL"/>
    <property type="match status" value="1"/>
</dbReference>
<accession>A0A0K2UQC0</accession>
<dbReference type="InterPro" id="IPR037151">
    <property type="entry name" value="AlkB-like_sf"/>
</dbReference>
<organism evidence="3">
    <name type="scientific">Lepeophtheirus salmonis</name>
    <name type="common">Salmon louse</name>
    <name type="synonym">Caligus salmonis</name>
    <dbReference type="NCBI Taxonomy" id="72036"/>
    <lineage>
        <taxon>Eukaryota</taxon>
        <taxon>Metazoa</taxon>
        <taxon>Ecdysozoa</taxon>
        <taxon>Arthropoda</taxon>
        <taxon>Crustacea</taxon>
        <taxon>Multicrustacea</taxon>
        <taxon>Hexanauplia</taxon>
        <taxon>Copepoda</taxon>
        <taxon>Siphonostomatoida</taxon>
        <taxon>Caligidae</taxon>
        <taxon>Lepeophtheirus</taxon>
    </lineage>
</organism>
<dbReference type="EMBL" id="HG994582">
    <property type="protein sequence ID" value="CAF2904155.1"/>
    <property type="molecule type" value="Genomic_DNA"/>
</dbReference>
<dbReference type="OrthoDB" id="28127at2759"/>
<keyword evidence="2" id="KW-0560">Oxidoreductase</keyword>
<dbReference type="SUPFAM" id="SSF51197">
    <property type="entry name" value="Clavaminate synthase-like"/>
    <property type="match status" value="1"/>
</dbReference>
<reference evidence="3" key="1">
    <citation type="submission" date="2014-05" db="EMBL/GenBank/DDBJ databases">
        <authorList>
            <person name="Chronopoulou M."/>
        </authorList>
    </citation>
    <scope>NUCLEOTIDE SEQUENCE</scope>
    <source>
        <tissue evidence="3">Whole organism</tissue>
    </source>
</reference>
<dbReference type="EMBL" id="HACA01023072">
    <property type="protein sequence ID" value="CDW40433.1"/>
    <property type="molecule type" value="Transcribed_RNA"/>
</dbReference>
<keyword evidence="4" id="KW-1185">Reference proteome</keyword>